<sequence>MNYIVYVLQSVLKNWHYVGFTNNLKRRIEQHNRGKVLSTKTYKPFRLIFTKLFKNRLLARDYEKFLKIRSNKEKLLKSLLSS</sequence>
<dbReference type="PANTHER" id="PTHR34477:SF1">
    <property type="entry name" value="UPF0213 PROTEIN YHBQ"/>
    <property type="match status" value="1"/>
</dbReference>
<dbReference type="InterPro" id="IPR050190">
    <property type="entry name" value="UPF0213_domain"/>
</dbReference>
<evidence type="ECO:0000256" key="1">
    <source>
        <dbReference type="ARBA" id="ARBA00007435"/>
    </source>
</evidence>
<dbReference type="InterPro" id="IPR000305">
    <property type="entry name" value="GIY-YIG_endonuc"/>
</dbReference>
<evidence type="ECO:0000313" key="3">
    <source>
        <dbReference type="EMBL" id="PIP52709.1"/>
    </source>
</evidence>
<name>A0A2H0B4W9_9BACT</name>
<dbReference type="PANTHER" id="PTHR34477">
    <property type="entry name" value="UPF0213 PROTEIN YHBQ"/>
    <property type="match status" value="1"/>
</dbReference>
<keyword evidence="3" id="KW-0378">Hydrolase</keyword>
<dbReference type="Gene3D" id="3.40.1440.10">
    <property type="entry name" value="GIY-YIG endonuclease"/>
    <property type="match status" value="1"/>
</dbReference>
<dbReference type="Proteomes" id="UP000231081">
    <property type="component" value="Unassembled WGS sequence"/>
</dbReference>
<dbReference type="PROSITE" id="PS50164">
    <property type="entry name" value="GIY_YIG"/>
    <property type="match status" value="1"/>
</dbReference>
<proteinExistence type="inferred from homology"/>
<gene>
    <name evidence="3" type="ORF">COX09_00095</name>
</gene>
<dbReference type="Pfam" id="PF01541">
    <property type="entry name" value="GIY-YIG"/>
    <property type="match status" value="1"/>
</dbReference>
<dbReference type="EMBL" id="PCSQ01000002">
    <property type="protein sequence ID" value="PIP52709.1"/>
    <property type="molecule type" value="Genomic_DNA"/>
</dbReference>
<protein>
    <submittedName>
        <fullName evidence="3">Endonuclease</fullName>
    </submittedName>
</protein>
<keyword evidence="3" id="KW-0540">Nuclease</keyword>
<feature type="domain" description="GIY-YIG" evidence="2">
    <location>
        <begin position="1"/>
        <end position="76"/>
    </location>
</feature>
<comment type="similarity">
    <text evidence="1">Belongs to the UPF0213 family.</text>
</comment>
<dbReference type="AlphaFoldDB" id="A0A2H0B4W9"/>
<evidence type="ECO:0000313" key="4">
    <source>
        <dbReference type="Proteomes" id="UP000231081"/>
    </source>
</evidence>
<evidence type="ECO:0000259" key="2">
    <source>
        <dbReference type="PROSITE" id="PS50164"/>
    </source>
</evidence>
<dbReference type="SUPFAM" id="SSF82771">
    <property type="entry name" value="GIY-YIG endonuclease"/>
    <property type="match status" value="1"/>
</dbReference>
<comment type="caution">
    <text evidence="3">The sequence shown here is derived from an EMBL/GenBank/DDBJ whole genome shotgun (WGS) entry which is preliminary data.</text>
</comment>
<keyword evidence="3" id="KW-0255">Endonuclease</keyword>
<reference evidence="3 4" key="1">
    <citation type="submission" date="2017-09" db="EMBL/GenBank/DDBJ databases">
        <title>Depth-based differentiation of microbial function through sediment-hosted aquifers and enrichment of novel symbionts in the deep terrestrial subsurface.</title>
        <authorList>
            <person name="Probst A.J."/>
            <person name="Ladd B."/>
            <person name="Jarett J.K."/>
            <person name="Geller-Mcgrath D.E."/>
            <person name="Sieber C.M."/>
            <person name="Emerson J.B."/>
            <person name="Anantharaman K."/>
            <person name="Thomas B.C."/>
            <person name="Malmstrom R."/>
            <person name="Stieglmeier M."/>
            <person name="Klingl A."/>
            <person name="Woyke T."/>
            <person name="Ryan C.M."/>
            <person name="Banfield J.F."/>
        </authorList>
    </citation>
    <scope>NUCLEOTIDE SEQUENCE [LARGE SCALE GENOMIC DNA]</scope>
    <source>
        <strain evidence="3">CG23_combo_of_CG06-09_8_20_14_all_47_9</strain>
    </source>
</reference>
<organism evidence="3 4">
    <name type="scientific">Candidatus Beckwithbacteria bacterium CG23_combo_of_CG06-09_8_20_14_all_47_9</name>
    <dbReference type="NCBI Taxonomy" id="1974498"/>
    <lineage>
        <taxon>Bacteria</taxon>
        <taxon>Candidatus Beckwithiibacteriota</taxon>
    </lineage>
</organism>
<dbReference type="GO" id="GO:0004519">
    <property type="term" value="F:endonuclease activity"/>
    <property type="evidence" value="ECO:0007669"/>
    <property type="project" value="UniProtKB-KW"/>
</dbReference>
<accession>A0A2H0B4W9</accession>
<dbReference type="InterPro" id="IPR035901">
    <property type="entry name" value="GIY-YIG_endonuc_sf"/>
</dbReference>